<reference evidence="2 3" key="1">
    <citation type="journal article" date="2014" name="Am. J. Bot.">
        <title>Genome assembly and annotation for red clover (Trifolium pratense; Fabaceae).</title>
        <authorList>
            <person name="Istvanek J."/>
            <person name="Jaros M."/>
            <person name="Krenek A."/>
            <person name="Repkova J."/>
        </authorList>
    </citation>
    <scope>NUCLEOTIDE SEQUENCE [LARGE SCALE GENOMIC DNA]</scope>
    <source>
        <strain evidence="3">cv. Tatra</strain>
        <tissue evidence="2">Young leaves</tissue>
    </source>
</reference>
<reference evidence="2 3" key="2">
    <citation type="journal article" date="2017" name="Front. Plant Sci.">
        <title>Gene Classification and Mining of Molecular Markers Useful in Red Clover (Trifolium pratense) Breeding.</title>
        <authorList>
            <person name="Istvanek J."/>
            <person name="Dluhosova J."/>
            <person name="Dluhos P."/>
            <person name="Patkova L."/>
            <person name="Nedelnik J."/>
            <person name="Repkova J."/>
        </authorList>
    </citation>
    <scope>NUCLEOTIDE SEQUENCE [LARGE SCALE GENOMIC DNA]</scope>
    <source>
        <strain evidence="3">cv. Tatra</strain>
        <tissue evidence="2">Young leaves</tissue>
    </source>
</reference>
<feature type="signal peptide" evidence="1">
    <location>
        <begin position="1"/>
        <end position="17"/>
    </location>
</feature>
<dbReference type="EMBL" id="ASHM01072911">
    <property type="protein sequence ID" value="PNX55815.1"/>
    <property type="molecule type" value="Genomic_DNA"/>
</dbReference>
<gene>
    <name evidence="2" type="ORF">L195_g049446</name>
</gene>
<evidence type="ECO:0000313" key="2">
    <source>
        <dbReference type="EMBL" id="PNX55815.1"/>
    </source>
</evidence>
<dbReference type="AlphaFoldDB" id="A0A2K3JP45"/>
<sequence>MLHICLGGAWWVGLVRLDVMNRVCLMKLGWDVSSGANGLCCAVLRGKYGRGASDMMKISAKISYSSLWKNLVKLIPSIEAHYCRAIGNGQTTCAWIMPCIEPGLRIMDLD</sequence>
<feature type="non-terminal residue" evidence="2">
    <location>
        <position position="110"/>
    </location>
</feature>
<proteinExistence type="predicted"/>
<feature type="chain" id="PRO_5014330484" evidence="1">
    <location>
        <begin position="18"/>
        <end position="110"/>
    </location>
</feature>
<accession>A0A2K3JP45</accession>
<evidence type="ECO:0000313" key="3">
    <source>
        <dbReference type="Proteomes" id="UP000236291"/>
    </source>
</evidence>
<evidence type="ECO:0000256" key="1">
    <source>
        <dbReference type="SAM" id="SignalP"/>
    </source>
</evidence>
<dbReference type="Proteomes" id="UP000236291">
    <property type="component" value="Unassembled WGS sequence"/>
</dbReference>
<keyword evidence="1" id="KW-0732">Signal</keyword>
<name>A0A2K3JP45_TRIPR</name>
<comment type="caution">
    <text evidence="2">The sequence shown here is derived from an EMBL/GenBank/DDBJ whole genome shotgun (WGS) entry which is preliminary data.</text>
</comment>
<organism evidence="2 3">
    <name type="scientific">Trifolium pratense</name>
    <name type="common">Red clover</name>
    <dbReference type="NCBI Taxonomy" id="57577"/>
    <lineage>
        <taxon>Eukaryota</taxon>
        <taxon>Viridiplantae</taxon>
        <taxon>Streptophyta</taxon>
        <taxon>Embryophyta</taxon>
        <taxon>Tracheophyta</taxon>
        <taxon>Spermatophyta</taxon>
        <taxon>Magnoliopsida</taxon>
        <taxon>eudicotyledons</taxon>
        <taxon>Gunneridae</taxon>
        <taxon>Pentapetalae</taxon>
        <taxon>rosids</taxon>
        <taxon>fabids</taxon>
        <taxon>Fabales</taxon>
        <taxon>Fabaceae</taxon>
        <taxon>Papilionoideae</taxon>
        <taxon>50 kb inversion clade</taxon>
        <taxon>NPAAA clade</taxon>
        <taxon>Hologalegina</taxon>
        <taxon>IRL clade</taxon>
        <taxon>Trifolieae</taxon>
        <taxon>Trifolium</taxon>
    </lineage>
</organism>
<protein>
    <submittedName>
        <fullName evidence="2">Uncharacterized protein</fullName>
    </submittedName>
</protein>